<organism evidence="14 15">
    <name type="scientific">Flavilitoribacter nigricans (strain ATCC 23147 / DSM 23189 / NBRC 102662 / NCIMB 1420 / SS-2)</name>
    <name type="common">Lewinella nigricans</name>
    <dbReference type="NCBI Taxonomy" id="1122177"/>
    <lineage>
        <taxon>Bacteria</taxon>
        <taxon>Pseudomonadati</taxon>
        <taxon>Bacteroidota</taxon>
        <taxon>Saprospiria</taxon>
        <taxon>Saprospirales</taxon>
        <taxon>Lewinellaceae</taxon>
        <taxon>Flavilitoribacter</taxon>
    </lineage>
</organism>
<comment type="similarity">
    <text evidence="2 12">Belongs to the short-chain dehydrogenases/reductases (SDR) family.</text>
</comment>
<dbReference type="GO" id="GO:0030497">
    <property type="term" value="P:fatty acid elongation"/>
    <property type="evidence" value="ECO:0007669"/>
    <property type="project" value="UniProtKB-ARBA"/>
</dbReference>
<evidence type="ECO:0000256" key="8">
    <source>
        <dbReference type="ARBA" id="ARBA00023098"/>
    </source>
</evidence>
<dbReference type="NCBIfam" id="TIGR01830">
    <property type="entry name" value="3oxo_ACP_reduc"/>
    <property type="match status" value="1"/>
</dbReference>
<dbReference type="PRINTS" id="PR00080">
    <property type="entry name" value="SDRFAMILY"/>
</dbReference>
<dbReference type="InterPro" id="IPR002347">
    <property type="entry name" value="SDR_fam"/>
</dbReference>
<proteinExistence type="inferred from homology"/>
<dbReference type="InterPro" id="IPR020904">
    <property type="entry name" value="Sc_DH/Rdtase_CS"/>
</dbReference>
<keyword evidence="6 11" id="KW-0521">NADP</keyword>
<evidence type="ECO:0000256" key="1">
    <source>
        <dbReference type="ARBA" id="ARBA00005194"/>
    </source>
</evidence>
<dbReference type="Pfam" id="PF13561">
    <property type="entry name" value="adh_short_C2"/>
    <property type="match status" value="1"/>
</dbReference>
<keyword evidence="5 12" id="KW-0276">Fatty acid metabolism</keyword>
<evidence type="ECO:0000256" key="4">
    <source>
        <dbReference type="ARBA" id="ARBA00022516"/>
    </source>
</evidence>
<evidence type="ECO:0000313" key="15">
    <source>
        <dbReference type="Proteomes" id="UP000223913"/>
    </source>
</evidence>
<gene>
    <name evidence="14" type="ORF">CRP01_20815</name>
</gene>
<feature type="domain" description="Ketoreductase" evidence="13">
    <location>
        <begin position="7"/>
        <end position="192"/>
    </location>
</feature>
<evidence type="ECO:0000256" key="7">
    <source>
        <dbReference type="ARBA" id="ARBA00023002"/>
    </source>
</evidence>
<comment type="function">
    <text evidence="12">Catalyzes the NADPH-dependent reduction of beta-ketoacyl-ACP substrates to beta-hydroxyacyl-ACP products, the first reductive step in the elongation cycle of fatty acid biosynthesis.</text>
</comment>
<dbReference type="EMBL" id="PDUD01000025">
    <property type="protein sequence ID" value="PHN04453.1"/>
    <property type="molecule type" value="Genomic_DNA"/>
</dbReference>
<comment type="caution">
    <text evidence="14">The sequence shown here is derived from an EMBL/GenBank/DDBJ whole genome shotgun (WGS) entry which is preliminary data.</text>
</comment>
<sequence>MSLLADKVALITGGSRGIGAAIALRFAEEGAAVAFTYRSSAEKAKAVEAELAAKGVQAKGYQSDAGSFEQAEQLVKSVLEDFGKIDVLVNNAGITRDNLMLRMTEEQWDEVIATNLKSIFNLTKQVVRPMMKNRGGSIINMSSIVGVTGNAGQANYAASKAGIIGFSKSIAKEMGSRNLRCNVIAPGFIETDMTDELDEKTKADYLTNIPLKRLGKGKEIADACVFLGSDMSTYVTGQVLSVCGGLNT</sequence>
<dbReference type="AlphaFoldDB" id="A0A2D0N9J2"/>
<evidence type="ECO:0000256" key="6">
    <source>
        <dbReference type="ARBA" id="ARBA00022857"/>
    </source>
</evidence>
<keyword evidence="7 12" id="KW-0560">Oxidoreductase</keyword>
<dbReference type="InterPro" id="IPR011284">
    <property type="entry name" value="3oxo_ACP_reduc"/>
</dbReference>
<evidence type="ECO:0000256" key="2">
    <source>
        <dbReference type="ARBA" id="ARBA00006484"/>
    </source>
</evidence>
<dbReference type="OrthoDB" id="9788235at2"/>
<keyword evidence="9 12" id="KW-0275">Fatty acid biosynthesis</keyword>
<dbReference type="SMART" id="SM00822">
    <property type="entry name" value="PKS_KR"/>
    <property type="match status" value="1"/>
</dbReference>
<feature type="binding site" evidence="11">
    <location>
        <begin position="156"/>
        <end position="160"/>
    </location>
    <ligand>
        <name>NADP(+)</name>
        <dbReference type="ChEBI" id="CHEBI:58349"/>
    </ligand>
</feature>
<dbReference type="RefSeq" id="WP_099152026.1">
    <property type="nucleotide sequence ID" value="NZ_PDUD01000025.1"/>
</dbReference>
<dbReference type="FunFam" id="3.40.50.720:FF:000037">
    <property type="entry name" value="3-oxoacyl-[acyl-carrier-protein] reductase FabG"/>
    <property type="match status" value="1"/>
</dbReference>
<dbReference type="GO" id="GO:0004316">
    <property type="term" value="F:3-oxoacyl-[acyl-carrier-protein] reductase (NADPH) activity"/>
    <property type="evidence" value="ECO:0007669"/>
    <property type="project" value="UniProtKB-UniRule"/>
</dbReference>
<dbReference type="EC" id="1.1.1.100" evidence="3 12"/>
<comment type="pathway">
    <text evidence="1 12">Lipid metabolism; fatty acid biosynthesis.</text>
</comment>
<dbReference type="InterPro" id="IPR057326">
    <property type="entry name" value="KR_dom"/>
</dbReference>
<dbReference type="NCBIfam" id="NF004197">
    <property type="entry name" value="PRK05653.1-1"/>
    <property type="match status" value="1"/>
</dbReference>
<evidence type="ECO:0000256" key="3">
    <source>
        <dbReference type="ARBA" id="ARBA00012948"/>
    </source>
</evidence>
<evidence type="ECO:0000256" key="9">
    <source>
        <dbReference type="ARBA" id="ARBA00023160"/>
    </source>
</evidence>
<evidence type="ECO:0000256" key="12">
    <source>
        <dbReference type="RuleBase" id="RU366074"/>
    </source>
</evidence>
<comment type="catalytic activity">
    <reaction evidence="12">
        <text>a (3R)-hydroxyacyl-[ACP] + NADP(+) = a 3-oxoacyl-[ACP] + NADPH + H(+)</text>
        <dbReference type="Rhea" id="RHEA:17397"/>
        <dbReference type="Rhea" id="RHEA-COMP:9916"/>
        <dbReference type="Rhea" id="RHEA-COMP:9945"/>
        <dbReference type="ChEBI" id="CHEBI:15378"/>
        <dbReference type="ChEBI" id="CHEBI:57783"/>
        <dbReference type="ChEBI" id="CHEBI:58349"/>
        <dbReference type="ChEBI" id="CHEBI:78776"/>
        <dbReference type="ChEBI" id="CHEBI:78827"/>
        <dbReference type="EC" id="1.1.1.100"/>
    </reaction>
</comment>
<evidence type="ECO:0000313" key="14">
    <source>
        <dbReference type="EMBL" id="PHN04453.1"/>
    </source>
</evidence>
<feature type="binding site" evidence="11">
    <location>
        <position position="91"/>
    </location>
    <ligand>
        <name>NADP(+)</name>
        <dbReference type="ChEBI" id="CHEBI:58349"/>
    </ligand>
</feature>
<protein>
    <recommendedName>
        <fullName evidence="3 12">3-oxoacyl-[acyl-carrier-protein] reductase</fullName>
        <ecNumber evidence="3 12">1.1.1.100</ecNumber>
    </recommendedName>
</protein>
<dbReference type="NCBIfam" id="NF005559">
    <property type="entry name" value="PRK07231.1"/>
    <property type="match status" value="1"/>
</dbReference>
<dbReference type="PRINTS" id="PR00081">
    <property type="entry name" value="GDHRDH"/>
</dbReference>
<reference evidence="14 15" key="1">
    <citation type="submission" date="2017-10" db="EMBL/GenBank/DDBJ databases">
        <title>The draft genome sequence of Lewinella nigricans NBRC 102662.</title>
        <authorList>
            <person name="Wang K."/>
        </authorList>
    </citation>
    <scope>NUCLEOTIDE SEQUENCE [LARGE SCALE GENOMIC DNA]</scope>
    <source>
        <strain evidence="14 15">NBRC 102662</strain>
    </source>
</reference>
<dbReference type="UniPathway" id="UPA00094"/>
<dbReference type="PROSITE" id="PS00061">
    <property type="entry name" value="ADH_SHORT"/>
    <property type="match status" value="1"/>
</dbReference>
<dbReference type="GO" id="GO:0051287">
    <property type="term" value="F:NAD binding"/>
    <property type="evidence" value="ECO:0007669"/>
    <property type="project" value="UniProtKB-UniRule"/>
</dbReference>
<keyword evidence="15" id="KW-1185">Reference proteome</keyword>
<name>A0A2D0N9J2_FLAN2</name>
<dbReference type="Proteomes" id="UP000223913">
    <property type="component" value="Unassembled WGS sequence"/>
</dbReference>
<dbReference type="PANTHER" id="PTHR42879">
    <property type="entry name" value="3-OXOACYL-(ACYL-CARRIER-PROTEIN) REDUCTASE"/>
    <property type="match status" value="1"/>
</dbReference>
<evidence type="ECO:0000256" key="11">
    <source>
        <dbReference type="PIRSR" id="PIRSR611284-2"/>
    </source>
</evidence>
<feature type="binding site" evidence="11">
    <location>
        <position position="189"/>
    </location>
    <ligand>
        <name>NADP(+)</name>
        <dbReference type="ChEBI" id="CHEBI:58349"/>
    </ligand>
</feature>
<evidence type="ECO:0000259" key="13">
    <source>
        <dbReference type="SMART" id="SM00822"/>
    </source>
</evidence>
<evidence type="ECO:0000256" key="10">
    <source>
        <dbReference type="PIRSR" id="PIRSR611284-1"/>
    </source>
</evidence>
<feature type="binding site" evidence="11">
    <location>
        <begin position="13"/>
        <end position="16"/>
    </location>
    <ligand>
        <name>NADP(+)</name>
        <dbReference type="ChEBI" id="CHEBI:58349"/>
    </ligand>
</feature>
<dbReference type="CDD" id="cd05333">
    <property type="entry name" value="BKR_SDR_c"/>
    <property type="match status" value="1"/>
</dbReference>
<feature type="active site" description="Proton acceptor" evidence="10">
    <location>
        <position position="156"/>
    </location>
</feature>
<dbReference type="PANTHER" id="PTHR42879:SF2">
    <property type="entry name" value="3-OXOACYL-[ACYL-CARRIER-PROTEIN] REDUCTASE FABG"/>
    <property type="match status" value="1"/>
</dbReference>
<comment type="subunit">
    <text evidence="12">Homotetramer.</text>
</comment>
<keyword evidence="4 12" id="KW-0444">Lipid biosynthesis</keyword>
<dbReference type="Gene3D" id="3.40.50.720">
    <property type="entry name" value="NAD(P)-binding Rossmann-like Domain"/>
    <property type="match status" value="1"/>
</dbReference>
<dbReference type="InterPro" id="IPR036291">
    <property type="entry name" value="NAD(P)-bd_dom_sf"/>
</dbReference>
<dbReference type="SUPFAM" id="SSF51735">
    <property type="entry name" value="NAD(P)-binding Rossmann-fold domains"/>
    <property type="match status" value="1"/>
</dbReference>
<keyword evidence="8 12" id="KW-0443">Lipid metabolism</keyword>
<evidence type="ECO:0000256" key="5">
    <source>
        <dbReference type="ARBA" id="ARBA00022832"/>
    </source>
</evidence>
<dbReference type="NCBIfam" id="NF009466">
    <property type="entry name" value="PRK12826.1-2"/>
    <property type="match status" value="1"/>
</dbReference>
<accession>A0A2D0N9J2</accession>
<dbReference type="InterPro" id="IPR050259">
    <property type="entry name" value="SDR"/>
</dbReference>